<keyword evidence="1" id="KW-0472">Membrane</keyword>
<comment type="caution">
    <text evidence="2">The sequence shown here is derived from an EMBL/GenBank/DDBJ whole genome shotgun (WGS) entry which is preliminary data.</text>
</comment>
<proteinExistence type="predicted"/>
<organism evidence="2 3">
    <name type="scientific">Gossypium australe</name>
    <dbReference type="NCBI Taxonomy" id="47621"/>
    <lineage>
        <taxon>Eukaryota</taxon>
        <taxon>Viridiplantae</taxon>
        <taxon>Streptophyta</taxon>
        <taxon>Embryophyta</taxon>
        <taxon>Tracheophyta</taxon>
        <taxon>Spermatophyta</taxon>
        <taxon>Magnoliopsida</taxon>
        <taxon>eudicotyledons</taxon>
        <taxon>Gunneridae</taxon>
        <taxon>Pentapetalae</taxon>
        <taxon>rosids</taxon>
        <taxon>malvids</taxon>
        <taxon>Malvales</taxon>
        <taxon>Malvaceae</taxon>
        <taxon>Malvoideae</taxon>
        <taxon>Gossypium</taxon>
    </lineage>
</organism>
<dbReference type="EMBL" id="SMMG02000001">
    <property type="protein sequence ID" value="KAA3490062.1"/>
    <property type="molecule type" value="Genomic_DNA"/>
</dbReference>
<protein>
    <submittedName>
        <fullName evidence="2">Xaa-Pro dipeptidase-like</fullName>
    </submittedName>
</protein>
<dbReference type="Proteomes" id="UP000325315">
    <property type="component" value="Unassembled WGS sequence"/>
</dbReference>
<evidence type="ECO:0000313" key="2">
    <source>
        <dbReference type="EMBL" id="KAA3490062.1"/>
    </source>
</evidence>
<feature type="transmembrane region" description="Helical" evidence="1">
    <location>
        <begin position="64"/>
        <end position="83"/>
    </location>
</feature>
<name>A0A5B6X9T0_9ROSI</name>
<sequence length="108" mass="12390">MVLHFSNRQNLLNSLRRHLSDFSWPLRGFAFLQGLPNHSFLIGYLLIMLIGWGNKATVLFPDKYAIDVVVFIMPGKVYGYRLLVSMTFYIDEIAQILTETLVVPLTQA</sequence>
<feature type="transmembrane region" description="Helical" evidence="1">
    <location>
        <begin position="29"/>
        <end position="52"/>
    </location>
</feature>
<evidence type="ECO:0000256" key="1">
    <source>
        <dbReference type="SAM" id="Phobius"/>
    </source>
</evidence>
<gene>
    <name evidence="2" type="ORF">EPI10_033589</name>
</gene>
<evidence type="ECO:0000313" key="3">
    <source>
        <dbReference type="Proteomes" id="UP000325315"/>
    </source>
</evidence>
<keyword evidence="1" id="KW-1133">Transmembrane helix</keyword>
<reference evidence="3" key="1">
    <citation type="journal article" date="2019" name="Plant Biotechnol. J.">
        <title>Genome sequencing of the Australian wild diploid species Gossypium australe highlights disease resistance and delayed gland morphogenesis.</title>
        <authorList>
            <person name="Cai Y."/>
            <person name="Cai X."/>
            <person name="Wang Q."/>
            <person name="Wang P."/>
            <person name="Zhang Y."/>
            <person name="Cai C."/>
            <person name="Xu Y."/>
            <person name="Wang K."/>
            <person name="Zhou Z."/>
            <person name="Wang C."/>
            <person name="Geng S."/>
            <person name="Li B."/>
            <person name="Dong Q."/>
            <person name="Hou Y."/>
            <person name="Wang H."/>
            <person name="Ai P."/>
            <person name="Liu Z."/>
            <person name="Yi F."/>
            <person name="Sun M."/>
            <person name="An G."/>
            <person name="Cheng J."/>
            <person name="Zhang Y."/>
            <person name="Shi Q."/>
            <person name="Xie Y."/>
            <person name="Shi X."/>
            <person name="Chang Y."/>
            <person name="Huang F."/>
            <person name="Chen Y."/>
            <person name="Hong S."/>
            <person name="Mi L."/>
            <person name="Sun Q."/>
            <person name="Zhang L."/>
            <person name="Zhou B."/>
            <person name="Peng R."/>
            <person name="Zhang X."/>
            <person name="Liu F."/>
        </authorList>
    </citation>
    <scope>NUCLEOTIDE SEQUENCE [LARGE SCALE GENOMIC DNA]</scope>
    <source>
        <strain evidence="3">cv. PA1801</strain>
    </source>
</reference>
<dbReference type="AlphaFoldDB" id="A0A5B6X9T0"/>
<accession>A0A5B6X9T0</accession>
<keyword evidence="3" id="KW-1185">Reference proteome</keyword>
<keyword evidence="1" id="KW-0812">Transmembrane</keyword>